<reference evidence="1" key="1">
    <citation type="submission" date="2021-05" db="EMBL/GenBank/DDBJ databases">
        <authorList>
            <person name="Pan Q."/>
            <person name="Jouanno E."/>
            <person name="Zahm M."/>
            <person name="Klopp C."/>
            <person name="Cabau C."/>
            <person name="Louis A."/>
            <person name="Berthelot C."/>
            <person name="Parey E."/>
            <person name="Roest Crollius H."/>
            <person name="Montfort J."/>
            <person name="Robinson-Rechavi M."/>
            <person name="Bouchez O."/>
            <person name="Lampietro C."/>
            <person name="Lopez Roques C."/>
            <person name="Donnadieu C."/>
            <person name="Postlethwait J."/>
            <person name="Bobe J."/>
            <person name="Dillon D."/>
            <person name="Chandos A."/>
            <person name="von Hippel F."/>
            <person name="Guiguen Y."/>
        </authorList>
    </citation>
    <scope>NUCLEOTIDE SEQUENCE</scope>
    <source>
        <strain evidence="1">YG-Jan2019</strain>
    </source>
</reference>
<sequence length="70" mass="7932">MTARPVGRHFRLVTPPPPPTHCHRIQGFPSGAPPLRMENCVSLDMFGETAPILQFFLMICHMHSRRSPPK</sequence>
<proteinExistence type="predicted"/>
<dbReference type="EMBL" id="CM055729">
    <property type="protein sequence ID" value="KAJ8014883.1"/>
    <property type="molecule type" value="Genomic_DNA"/>
</dbReference>
<keyword evidence="2" id="KW-1185">Reference proteome</keyword>
<dbReference type="Proteomes" id="UP001157502">
    <property type="component" value="Chromosome 2"/>
</dbReference>
<organism evidence="1 2">
    <name type="scientific">Dallia pectoralis</name>
    <name type="common">Alaska blackfish</name>
    <dbReference type="NCBI Taxonomy" id="75939"/>
    <lineage>
        <taxon>Eukaryota</taxon>
        <taxon>Metazoa</taxon>
        <taxon>Chordata</taxon>
        <taxon>Craniata</taxon>
        <taxon>Vertebrata</taxon>
        <taxon>Euteleostomi</taxon>
        <taxon>Actinopterygii</taxon>
        <taxon>Neopterygii</taxon>
        <taxon>Teleostei</taxon>
        <taxon>Protacanthopterygii</taxon>
        <taxon>Esociformes</taxon>
        <taxon>Umbridae</taxon>
        <taxon>Dallia</taxon>
    </lineage>
</organism>
<evidence type="ECO:0000313" key="1">
    <source>
        <dbReference type="EMBL" id="KAJ8014883.1"/>
    </source>
</evidence>
<accession>A0ACC2HG99</accession>
<gene>
    <name evidence="1" type="ORF">DPEC_G00020410</name>
</gene>
<evidence type="ECO:0000313" key="2">
    <source>
        <dbReference type="Proteomes" id="UP001157502"/>
    </source>
</evidence>
<name>A0ACC2HG99_DALPE</name>
<protein>
    <submittedName>
        <fullName evidence="1">Uncharacterized protein</fullName>
    </submittedName>
</protein>
<comment type="caution">
    <text evidence="1">The sequence shown here is derived from an EMBL/GenBank/DDBJ whole genome shotgun (WGS) entry which is preliminary data.</text>
</comment>